<dbReference type="InterPro" id="IPR036365">
    <property type="entry name" value="PGBD-like_sf"/>
</dbReference>
<reference evidence="2 3" key="1">
    <citation type="submission" date="2024-03" db="EMBL/GenBank/DDBJ databases">
        <title>Human intestinal bacterial collection.</title>
        <authorList>
            <person name="Pauvert C."/>
            <person name="Hitch T.C.A."/>
            <person name="Clavel T."/>
        </authorList>
    </citation>
    <scope>NUCLEOTIDE SEQUENCE [LARGE SCALE GENOMIC DNA]</scope>
    <source>
        <strain evidence="2 3">CLA-AA-H190</strain>
    </source>
</reference>
<dbReference type="Proteomes" id="UP001469749">
    <property type="component" value="Unassembled WGS sequence"/>
</dbReference>
<gene>
    <name evidence="2" type="ORF">WMO25_16105</name>
</gene>
<dbReference type="EMBL" id="JBBMEK010000303">
    <property type="protein sequence ID" value="MEQ2366587.1"/>
    <property type="molecule type" value="Genomic_DNA"/>
</dbReference>
<dbReference type="SUPFAM" id="SSF47090">
    <property type="entry name" value="PGBD-like"/>
    <property type="match status" value="1"/>
</dbReference>
<dbReference type="Pfam" id="PF01471">
    <property type="entry name" value="PG_binding_1"/>
    <property type="match status" value="1"/>
</dbReference>
<protein>
    <submittedName>
        <fullName evidence="2">Peptidoglycan-binding domain-containing protein</fullName>
    </submittedName>
</protein>
<dbReference type="Gene3D" id="1.10.101.10">
    <property type="entry name" value="PGBD-like superfamily/PGBD"/>
    <property type="match status" value="1"/>
</dbReference>
<organism evidence="2 3">
    <name type="scientific">Coprococcus intestinihominis</name>
    <dbReference type="NCBI Taxonomy" id="3133154"/>
    <lineage>
        <taxon>Bacteria</taxon>
        <taxon>Bacillati</taxon>
        <taxon>Bacillota</taxon>
        <taxon>Clostridia</taxon>
        <taxon>Lachnospirales</taxon>
        <taxon>Lachnospiraceae</taxon>
        <taxon>Coprococcus</taxon>
    </lineage>
</organism>
<proteinExistence type="predicted"/>
<keyword evidence="3" id="KW-1185">Reference proteome</keyword>
<dbReference type="InterPro" id="IPR036366">
    <property type="entry name" value="PGBDSf"/>
</dbReference>
<sequence length="255" mass="28551">MSKTFKQGNYNPVHGISMKLSGCGPCASASVLCNLDGSINPVKVANWLYDHGHFYSSGTTRAGITDVLQKHGMEVLGYYKPEHQGGTAWKQAMTKMQSLSGDWWALFLTVGKSNGAKDNFWTSGGHYLSATDLKNGKLYMRDSGARNNTGYFDPEKLRYDTNVIWIIRKKNGAALYTGTFPTLPSKGYLKRGDTGEAVKWLQLFLQWYGVYDSKIDKDFGAKTEAAVRAYQKAERLRVDGWFGPECRERAKKVKK</sequence>
<name>A0ABV1B9D0_9FIRM</name>
<evidence type="ECO:0000313" key="3">
    <source>
        <dbReference type="Proteomes" id="UP001469749"/>
    </source>
</evidence>
<dbReference type="InterPro" id="IPR002477">
    <property type="entry name" value="Peptidoglycan-bd-like"/>
</dbReference>
<comment type="caution">
    <text evidence="2">The sequence shown here is derived from an EMBL/GenBank/DDBJ whole genome shotgun (WGS) entry which is preliminary data.</text>
</comment>
<accession>A0ABV1B9D0</accession>
<evidence type="ECO:0000313" key="2">
    <source>
        <dbReference type="EMBL" id="MEQ2366587.1"/>
    </source>
</evidence>
<evidence type="ECO:0000259" key="1">
    <source>
        <dbReference type="Pfam" id="PF01471"/>
    </source>
</evidence>
<dbReference type="RefSeq" id="WP_349086172.1">
    <property type="nucleotide sequence ID" value="NZ_JBBMEK010000303.1"/>
</dbReference>
<feature type="domain" description="Peptidoglycan binding-like" evidence="1">
    <location>
        <begin position="194"/>
        <end position="247"/>
    </location>
</feature>